<sequence>MSASWELRRRQYLGEISALCFLHLPPHLSSIPLLLAGTGSQILVYDLDSGKNIRSFQVFDGIRVHGITLEPFNKQVLGSTLAFRIAVYGERRVKLFTLHVESLLNMELTLIHSLPKFGHWVLDICFLKEGDTSWEDACYLAVGCSDNVVYFWDIVRYTMFSEVKCSVRCLLYSMRMFGNEVESLRIASGTIFNEIVVWKVAHQDHAAIPGIHVEDHVQQTINDDVMLPSSKYKDVHISRLIGHEGSIFSIAWFSSGLKLVSVSDDRSARIWEVQPEKEGSTKTLPDMVNHLTGPVLFGHNARIWDCCISDSLIITAGEDCTCRVWDQDGRELKEIKEHIGRGVWRCLYDPSSSLIVTAGFDSAIKVHQFLTSSKGIERIVASGDLGNRKEVFALSLPNSPGHGGLMDSKSEYVRCLHFSREDSLYVATNNGYLYHAGLFKNGVVKWTKLARISTAAPIICMDLLSKCSDDFGRFEDCVAVGDGKGSLTVIQIVGSGSTPKIEYTLTWSAEKERHLLGTYWCKSLDNRFIFTADPGGRLKLWKLSHNSPSASLIGRGDYDSFLIAEYASCFGMRIMCVDASFNKELLVCGDIRGNLLLFPLPKDLLCGTSVAAEVEASPPLNYFKGAHGVSSVCSVSIAGLCSDQDEIRSTGTDGCICYLQHDRDQLNLEFVGMKQVKELSAIRSVFSTAEHSDVGNYAVGFASENFIIWNITSETKVIQITCGGWRRPHSYYLGDSPEVMSCFSFVKNDVIYIHRQWVPENDRQIYPRNLHFQFHGREIHSLCFIYGNSLCNSDENKGLNSGSSWIATGCEDGTVRLTRYEPGIENWSSSKLLGEHVGGSAVRSICSVSKIYTFTPDSIGMPNGTHEQKGTLEDRGNPNIIISVGAKRVVTAWKQMIRMSNGRLDAQCSEIDNGNENYIIRSSSTAVSSLSFQWLTTDMPSKNTNYVNRQNTKEVLDRSVDLSTNSSVATIGSHSSKSRNMGSNFYLEDNTENDWRYLDVTSFLVKDAGSRISTCFVIVACSDATVILRALVLPFRLWFDVASLAPLSSPVLALQHVVIPKLLPSTGNMDIGNLYLVITGSTDGNIAFWDLTECVENFMQRIYGLQMESYMDFQKRPRTGRGSQGGRWWRSINGPCAKKKPGEGRLHKDCVFNENNNTDLVSVGSTGSGSEMENHVNETSEKSKDDSSPETTILKAVHVLNTVHQSGVNCLHVPDVKDLRQPDSQFSFFVVSGGDDQAINCIRCDLEINPTTENTQKMTTKIHYNHRCLIKNHQIQFLYLDKITSAHSSAVKGIWTDGIWVFSVGLDQRVRCWNLGHDRLTEYAHLIISVPEPEALDVKVCGRNHYQIAVAGRGMQMVDFFPSSGT</sequence>
<keyword evidence="4" id="KW-0819">tRNA processing</keyword>
<proteinExistence type="inferred from homology"/>
<keyword evidence="2" id="KW-0963">Cytoplasm</keyword>
<evidence type="ECO:0000256" key="6">
    <source>
        <dbReference type="ARBA" id="ARBA00038255"/>
    </source>
</evidence>
<feature type="region of interest" description="Disordered" evidence="8">
    <location>
        <begin position="1163"/>
        <end position="1189"/>
    </location>
</feature>
<dbReference type="PANTHER" id="PTHR14344:SF3">
    <property type="entry name" value="WD REPEAT-CONTAINING PROTEIN 6"/>
    <property type="match status" value="1"/>
</dbReference>
<keyword evidence="5" id="KW-0677">Repeat</keyword>
<comment type="similarity">
    <text evidence="6">Belongs to the WD repeat WDR6 family.</text>
</comment>
<feature type="compositionally biased region" description="Basic and acidic residues" evidence="8">
    <location>
        <begin position="1172"/>
        <end position="1187"/>
    </location>
</feature>
<dbReference type="PROSITE" id="PS00678">
    <property type="entry name" value="WD_REPEATS_1"/>
    <property type="match status" value="1"/>
</dbReference>
<organism evidence="9 10">
    <name type="scientific">Penstemon smallii</name>
    <dbReference type="NCBI Taxonomy" id="265156"/>
    <lineage>
        <taxon>Eukaryota</taxon>
        <taxon>Viridiplantae</taxon>
        <taxon>Streptophyta</taxon>
        <taxon>Embryophyta</taxon>
        <taxon>Tracheophyta</taxon>
        <taxon>Spermatophyta</taxon>
        <taxon>Magnoliopsida</taxon>
        <taxon>eudicotyledons</taxon>
        <taxon>Gunneridae</taxon>
        <taxon>Pentapetalae</taxon>
        <taxon>asterids</taxon>
        <taxon>lamiids</taxon>
        <taxon>Lamiales</taxon>
        <taxon>Plantaginaceae</taxon>
        <taxon>Cheloneae</taxon>
        <taxon>Penstemon</taxon>
    </lineage>
</organism>
<dbReference type="InterPro" id="IPR001680">
    <property type="entry name" value="WD40_rpt"/>
</dbReference>
<feature type="repeat" description="WD" evidence="7">
    <location>
        <begin position="240"/>
        <end position="281"/>
    </location>
</feature>
<dbReference type="Pfam" id="PF00400">
    <property type="entry name" value="WD40"/>
    <property type="match status" value="3"/>
</dbReference>
<evidence type="ECO:0000256" key="7">
    <source>
        <dbReference type="PROSITE-ProRule" id="PRU00221"/>
    </source>
</evidence>
<dbReference type="SMART" id="SM00320">
    <property type="entry name" value="WD40"/>
    <property type="match status" value="10"/>
</dbReference>
<keyword evidence="10" id="KW-1185">Reference proteome</keyword>
<dbReference type="GO" id="GO:0008033">
    <property type="term" value="P:tRNA processing"/>
    <property type="evidence" value="ECO:0007669"/>
    <property type="project" value="UniProtKB-KW"/>
</dbReference>
<dbReference type="Gene3D" id="2.130.10.10">
    <property type="entry name" value="YVTN repeat-like/Quinoprotein amine dehydrogenase"/>
    <property type="match status" value="4"/>
</dbReference>
<evidence type="ECO:0000256" key="8">
    <source>
        <dbReference type="SAM" id="MobiDB-lite"/>
    </source>
</evidence>
<evidence type="ECO:0000256" key="2">
    <source>
        <dbReference type="ARBA" id="ARBA00022490"/>
    </source>
</evidence>
<evidence type="ECO:0000256" key="4">
    <source>
        <dbReference type="ARBA" id="ARBA00022694"/>
    </source>
</evidence>
<keyword evidence="3 7" id="KW-0853">WD repeat</keyword>
<dbReference type="InterPro" id="IPR036322">
    <property type="entry name" value="WD40_repeat_dom_sf"/>
</dbReference>
<evidence type="ECO:0000256" key="1">
    <source>
        <dbReference type="ARBA" id="ARBA00004496"/>
    </source>
</evidence>
<dbReference type="PROSITE" id="PS50082">
    <property type="entry name" value="WD_REPEATS_2"/>
    <property type="match status" value="1"/>
</dbReference>
<protein>
    <recommendedName>
        <fullName evidence="11">WD repeat-containing protein 6</fullName>
    </recommendedName>
</protein>
<dbReference type="PANTHER" id="PTHR14344">
    <property type="entry name" value="WD REPEAT PROTEIN"/>
    <property type="match status" value="1"/>
</dbReference>
<dbReference type="InterPro" id="IPR015943">
    <property type="entry name" value="WD40/YVTN_repeat-like_dom_sf"/>
</dbReference>
<reference evidence="9 10" key="1">
    <citation type="submission" date="2024-12" db="EMBL/GenBank/DDBJ databases">
        <title>The unique morphological basis and parallel evolutionary history of personate flowers in Penstemon.</title>
        <authorList>
            <person name="Depatie T.H."/>
            <person name="Wessinger C.A."/>
        </authorList>
    </citation>
    <scope>NUCLEOTIDE SEQUENCE [LARGE SCALE GENOMIC DNA]</scope>
    <source>
        <strain evidence="9">WTNN_2</strain>
        <tissue evidence="9">Leaf</tissue>
    </source>
</reference>
<evidence type="ECO:0000313" key="10">
    <source>
        <dbReference type="Proteomes" id="UP001634393"/>
    </source>
</evidence>
<dbReference type="SUPFAM" id="SSF50978">
    <property type="entry name" value="WD40 repeat-like"/>
    <property type="match status" value="2"/>
</dbReference>
<evidence type="ECO:0008006" key="11">
    <source>
        <dbReference type="Google" id="ProtNLM"/>
    </source>
</evidence>
<comment type="caution">
    <text evidence="9">The sequence shown here is derived from an EMBL/GenBank/DDBJ whole genome shotgun (WGS) entry which is preliminary data.</text>
</comment>
<gene>
    <name evidence="9" type="ORF">ACJIZ3_016542</name>
</gene>
<dbReference type="GO" id="GO:0005737">
    <property type="term" value="C:cytoplasm"/>
    <property type="evidence" value="ECO:0007669"/>
    <property type="project" value="UniProtKB-SubCell"/>
</dbReference>
<dbReference type="Proteomes" id="UP001634393">
    <property type="component" value="Unassembled WGS sequence"/>
</dbReference>
<dbReference type="InterPro" id="IPR019775">
    <property type="entry name" value="WD40_repeat_CS"/>
</dbReference>
<accession>A0ABD3STQ5</accession>
<name>A0ABD3STQ5_9LAMI</name>
<dbReference type="PROSITE" id="PS50294">
    <property type="entry name" value="WD_REPEATS_REGION"/>
    <property type="match status" value="1"/>
</dbReference>
<evidence type="ECO:0000256" key="3">
    <source>
        <dbReference type="ARBA" id="ARBA00022574"/>
    </source>
</evidence>
<evidence type="ECO:0000256" key="5">
    <source>
        <dbReference type="ARBA" id="ARBA00022737"/>
    </source>
</evidence>
<comment type="subcellular location">
    <subcellularLocation>
        <location evidence="1">Cytoplasm</location>
    </subcellularLocation>
</comment>
<dbReference type="EMBL" id="JBJXBP010000005">
    <property type="protein sequence ID" value="KAL3827740.1"/>
    <property type="molecule type" value="Genomic_DNA"/>
</dbReference>
<evidence type="ECO:0000313" key="9">
    <source>
        <dbReference type="EMBL" id="KAL3827740.1"/>
    </source>
</evidence>
<dbReference type="InterPro" id="IPR051973">
    <property type="entry name" value="tRNA_Anticodon_Mtase-Reg"/>
</dbReference>